<evidence type="ECO:0000313" key="1">
    <source>
        <dbReference type="EMBL" id="MDP9836035.1"/>
    </source>
</evidence>
<dbReference type="Proteomes" id="UP001241472">
    <property type="component" value="Unassembled WGS sequence"/>
</dbReference>
<dbReference type="InterPro" id="IPR009241">
    <property type="entry name" value="HigB-like"/>
</dbReference>
<gene>
    <name evidence="1" type="ORF">J2T09_000777</name>
</gene>
<accession>A0ABT9PNL3</accession>
<evidence type="ECO:0000313" key="2">
    <source>
        <dbReference type="Proteomes" id="UP001241472"/>
    </source>
</evidence>
<comment type="caution">
    <text evidence="1">The sequence shown here is derived from an EMBL/GenBank/DDBJ whole genome shotgun (WGS) entry which is preliminary data.</text>
</comment>
<dbReference type="RefSeq" id="WP_306831277.1">
    <property type="nucleotide sequence ID" value="NZ_JAUSRF010000002.1"/>
</dbReference>
<dbReference type="Pfam" id="PF05973">
    <property type="entry name" value="Gp49"/>
    <property type="match status" value="1"/>
</dbReference>
<name>A0ABT9PNL3_9HYPH</name>
<dbReference type="EMBL" id="JAUSRF010000002">
    <property type="protein sequence ID" value="MDP9836035.1"/>
    <property type="molecule type" value="Genomic_DNA"/>
</dbReference>
<protein>
    <submittedName>
        <fullName evidence="1">Phage-related protein</fullName>
    </submittedName>
</protein>
<keyword evidence="2" id="KW-1185">Reference proteome</keyword>
<reference evidence="1 2" key="1">
    <citation type="submission" date="2023-07" db="EMBL/GenBank/DDBJ databases">
        <title>Sorghum-associated microbial communities from plants grown in Nebraska, USA.</title>
        <authorList>
            <person name="Schachtman D."/>
        </authorList>
    </citation>
    <scope>NUCLEOTIDE SEQUENCE [LARGE SCALE GENOMIC DNA]</scope>
    <source>
        <strain evidence="1 2">DS1307</strain>
    </source>
</reference>
<organism evidence="1 2">
    <name type="scientific">Neorhizobium huautlense</name>
    <dbReference type="NCBI Taxonomy" id="67774"/>
    <lineage>
        <taxon>Bacteria</taxon>
        <taxon>Pseudomonadati</taxon>
        <taxon>Pseudomonadota</taxon>
        <taxon>Alphaproteobacteria</taxon>
        <taxon>Hyphomicrobiales</taxon>
        <taxon>Rhizobiaceae</taxon>
        <taxon>Rhizobium/Agrobacterium group</taxon>
        <taxon>Neorhizobium</taxon>
    </lineage>
</organism>
<sequence length="90" mass="10247">MPPGLQARLIRLIELIENVGLDKLHEPHVKHLEGKLWELRAKASEGIARGIYVTVTGRKVLVLHVFVKKTQKMPPRALAIARQRMKEVKP</sequence>
<proteinExistence type="predicted"/>